<dbReference type="PANTHER" id="PTHR45947:SF3">
    <property type="entry name" value="SULFOQUINOVOSYL TRANSFERASE SQD2"/>
    <property type="match status" value="1"/>
</dbReference>
<dbReference type="PANTHER" id="PTHR45947">
    <property type="entry name" value="SULFOQUINOVOSYL TRANSFERASE SQD2"/>
    <property type="match status" value="1"/>
</dbReference>
<evidence type="ECO:0000313" key="3">
    <source>
        <dbReference type="EMBL" id="RHK51271.1"/>
    </source>
</evidence>
<comment type="caution">
    <text evidence="3">The sequence shown here is derived from an EMBL/GenBank/DDBJ whole genome shotgun (WGS) entry which is preliminary data.</text>
</comment>
<keyword evidence="4" id="KW-1185">Reference proteome</keyword>
<reference evidence="3 4" key="1">
    <citation type="submission" date="2018-08" db="EMBL/GenBank/DDBJ databases">
        <title>A genome reference for cultivated species of the human gut microbiota.</title>
        <authorList>
            <person name="Zou Y."/>
            <person name="Xue W."/>
            <person name="Luo G."/>
        </authorList>
    </citation>
    <scope>NUCLEOTIDE SEQUENCE [LARGE SCALE GENOMIC DNA]</scope>
    <source>
        <strain evidence="3 4">AF42-9</strain>
    </source>
</reference>
<evidence type="ECO:0000256" key="1">
    <source>
        <dbReference type="SAM" id="MobiDB-lite"/>
    </source>
</evidence>
<dbReference type="Pfam" id="PF13692">
    <property type="entry name" value="Glyco_trans_1_4"/>
    <property type="match status" value="1"/>
</dbReference>
<feature type="region of interest" description="Disordered" evidence="1">
    <location>
        <begin position="402"/>
        <end position="429"/>
    </location>
</feature>
<dbReference type="OrthoDB" id="9811239at2"/>
<dbReference type="EMBL" id="QRNO01000018">
    <property type="protein sequence ID" value="RHK51271.1"/>
    <property type="molecule type" value="Genomic_DNA"/>
</dbReference>
<dbReference type="InterPro" id="IPR050194">
    <property type="entry name" value="Glycosyltransferase_grp1"/>
</dbReference>
<dbReference type="GO" id="GO:0016757">
    <property type="term" value="F:glycosyltransferase activity"/>
    <property type="evidence" value="ECO:0007669"/>
    <property type="project" value="UniProtKB-ARBA"/>
</dbReference>
<dbReference type="Pfam" id="PF13439">
    <property type="entry name" value="Glyco_transf_4"/>
    <property type="match status" value="1"/>
</dbReference>
<dbReference type="SUPFAM" id="SSF53756">
    <property type="entry name" value="UDP-Glycosyltransferase/glycogen phosphorylase"/>
    <property type="match status" value="1"/>
</dbReference>
<evidence type="ECO:0000313" key="4">
    <source>
        <dbReference type="Proteomes" id="UP000286598"/>
    </source>
</evidence>
<protein>
    <submittedName>
        <fullName evidence="3">Glycosyltransferase</fullName>
    </submittedName>
</protein>
<sequence length="518" mass="58239">MVTLLQHISPPQHNNISTSYLTISPQQHLNIISHHLTTTTSQHHIPMRTFHLITHFSLGGAERVAANIAESQTHGMEYHVVEIMRGRTAYTPKFIAELENAGVRCHRSWMPDVSFHFLFERIAALLFPLRMLYIMLRWRPDVIHTHTETPDLALYMFSRLFPFMLRRVKIVRTIHNTRLWTGLPRTAQWVEAFFKSNNANIAISDSVRDSYAERFGEVPPIINNGVAEVEQNDYFNTSTPQGVHLSQVHQQHLNTSGGALVSSAPTTPQHLNILFAGRLEPQKGVVVLCEVLKMLAGDPRFFFTIAGDGSQRTLVEQTLADIASSGKPLNAQLVPPIFGLAGYMQSFDYLFMPSEFEGLSMLSMEASLNRLPVIANACPGLADTLPADWALLAHNNSSMTTAASSTSCCPPPTTTHSRSKPTPSPKTASRCARCRNATKRGIRRLVDQRERLEDRMVDNAFFRISPILYIAHTMRVRSDNGRYGGFFFVYAILIERSGCRSTTYSNKQKKRHISGKKP</sequence>
<dbReference type="Gene3D" id="3.40.50.2000">
    <property type="entry name" value="Glycogen Phosphorylase B"/>
    <property type="match status" value="2"/>
</dbReference>
<feature type="domain" description="Glycosyltransferase subfamily 4-like N-terminal" evidence="2">
    <location>
        <begin position="59"/>
        <end position="226"/>
    </location>
</feature>
<dbReference type="CDD" id="cd03801">
    <property type="entry name" value="GT4_PimA-like"/>
    <property type="match status" value="1"/>
</dbReference>
<organism evidence="3 4">
    <name type="scientific">Leyella stercorea</name>
    <dbReference type="NCBI Taxonomy" id="363265"/>
    <lineage>
        <taxon>Bacteria</taxon>
        <taxon>Pseudomonadati</taxon>
        <taxon>Bacteroidota</taxon>
        <taxon>Bacteroidia</taxon>
        <taxon>Bacteroidales</taxon>
        <taxon>Prevotellaceae</taxon>
        <taxon>Leyella</taxon>
    </lineage>
</organism>
<dbReference type="AlphaFoldDB" id="A0A415GNJ4"/>
<dbReference type="Proteomes" id="UP000286598">
    <property type="component" value="Unassembled WGS sequence"/>
</dbReference>
<name>A0A415GNJ4_9BACT</name>
<keyword evidence="3" id="KW-0808">Transferase</keyword>
<accession>A0A415GNJ4</accession>
<evidence type="ECO:0000259" key="2">
    <source>
        <dbReference type="Pfam" id="PF13439"/>
    </source>
</evidence>
<proteinExistence type="predicted"/>
<gene>
    <name evidence="3" type="ORF">DW060_05095</name>
</gene>
<dbReference type="InterPro" id="IPR028098">
    <property type="entry name" value="Glyco_trans_4-like_N"/>
</dbReference>